<dbReference type="STRING" id="28035.B6N84_01920"/>
<dbReference type="Proteomes" id="UP000293637">
    <property type="component" value="Unassembled WGS sequence"/>
</dbReference>
<name>A0A133Q693_STALU</name>
<dbReference type="EMBL" id="CP041722">
    <property type="protein sequence ID" value="QEX37664.1"/>
    <property type="molecule type" value="Genomic_DNA"/>
</dbReference>
<dbReference type="AlphaFoldDB" id="A0A133Q693"/>
<evidence type="ECO:0000313" key="3">
    <source>
        <dbReference type="EMBL" id="TBW73609.1"/>
    </source>
</evidence>
<sequence length="61" mass="7093">MKGILKGVFIILVILGLVRTFENYAIIDDVSNYYHENFAEKVNQFQHHSKQTESLSPSDFF</sequence>
<keyword evidence="6" id="KW-1185">Reference proteome</keyword>
<reference evidence="3 5" key="2">
    <citation type="journal article" date="2019" name="Sci. Transl. Med.">
        <title>Quorum sensing between bacterial species on the skin protects against epidermal injury in atopic dermatitis.</title>
        <authorList>
            <person name="Williams M.R."/>
        </authorList>
    </citation>
    <scope>NUCLEOTIDE SEQUENCE [LARGE SCALE GENOMIC DNA]</scope>
    <source>
        <strain evidence="3 5">E7</strain>
    </source>
</reference>
<dbReference type="Proteomes" id="UP000070063">
    <property type="component" value="Unassembled WGS sequence"/>
</dbReference>
<accession>A0A133Q693</accession>
<dbReference type="GeneID" id="58091145"/>
<evidence type="ECO:0000313" key="2">
    <source>
        <dbReference type="EMBL" id="QEX37664.1"/>
    </source>
</evidence>
<proteinExistence type="predicted"/>
<evidence type="ECO:0000313" key="1">
    <source>
        <dbReference type="EMBL" id="KXA38395.1"/>
    </source>
</evidence>
<reference evidence="1 4" key="1">
    <citation type="submission" date="2016-01" db="EMBL/GenBank/DDBJ databases">
        <authorList>
            <person name="Mitreva M."/>
            <person name="Pepin K.H."/>
            <person name="Mihindukulasuriya K.A."/>
            <person name="Fulton R."/>
            <person name="Fronick C."/>
            <person name="O'Laughlin M."/>
            <person name="Miner T."/>
            <person name="Herter B."/>
            <person name="Rosa B.A."/>
            <person name="Cordes M."/>
            <person name="Tomlinson C."/>
            <person name="Wollam A."/>
            <person name="Palsikar V.B."/>
            <person name="Mardis E.R."/>
            <person name="Wilson R.K."/>
        </authorList>
    </citation>
    <scope>NUCLEOTIDE SEQUENCE [LARGE SCALE GENOMIC DNA]</scope>
    <source>
        <strain evidence="1 4">MJR7738</strain>
    </source>
</reference>
<evidence type="ECO:0000313" key="6">
    <source>
        <dbReference type="Proteomes" id="UP000325462"/>
    </source>
</evidence>
<protein>
    <submittedName>
        <fullName evidence="3">Uncharacterized protein</fullName>
    </submittedName>
</protein>
<organism evidence="3 5">
    <name type="scientific">Staphylococcus lugdunensis</name>
    <dbReference type="NCBI Taxonomy" id="28035"/>
    <lineage>
        <taxon>Bacteria</taxon>
        <taxon>Bacillati</taxon>
        <taxon>Bacillota</taxon>
        <taxon>Bacilli</taxon>
        <taxon>Bacillales</taxon>
        <taxon>Staphylococcaceae</taxon>
        <taxon>Staphylococcus</taxon>
    </lineage>
</organism>
<reference evidence="2 6" key="3">
    <citation type="submission" date="2019-07" db="EMBL/GenBank/DDBJ databases">
        <title>Comparative genome analysis of staphylococcus lugdunensis shows clonal complex-dependent diversity of the putative virulence factor, ess/type vii locus.</title>
        <authorList>
            <person name="Lebeurre J."/>
            <person name="Dahyot S."/>
            <person name="Diene S."/>
            <person name="Paulay A."/>
            <person name="Aubourg M."/>
            <person name="Argemi X."/>
            <person name="Giard J.-C."/>
            <person name="Tournier I."/>
            <person name="Francois P."/>
            <person name="Pestel-Caron M."/>
        </authorList>
    </citation>
    <scope>NUCLEOTIDE SEQUENCE [LARGE SCALE GENOMIC DNA]</scope>
    <source>
        <strain evidence="2 6">SL13</strain>
    </source>
</reference>
<evidence type="ECO:0000313" key="4">
    <source>
        <dbReference type="Proteomes" id="UP000070063"/>
    </source>
</evidence>
<gene>
    <name evidence="3" type="ORF">EQ812_02045</name>
    <name evidence="2" type="ORF">FO454_01540</name>
    <name evidence="1" type="ORF">HMPREF3225_01197</name>
</gene>
<dbReference type="Proteomes" id="UP000325462">
    <property type="component" value="Chromosome"/>
</dbReference>
<evidence type="ECO:0000313" key="5">
    <source>
        <dbReference type="Proteomes" id="UP000293637"/>
    </source>
</evidence>
<dbReference type="EMBL" id="SCHB01000001">
    <property type="protein sequence ID" value="TBW73609.1"/>
    <property type="molecule type" value="Genomic_DNA"/>
</dbReference>
<dbReference type="EMBL" id="LRQI01000048">
    <property type="protein sequence ID" value="KXA38395.1"/>
    <property type="molecule type" value="Genomic_DNA"/>
</dbReference>
<dbReference type="RefSeq" id="WP_002460500.1">
    <property type="nucleotide sequence ID" value="NZ_AP021848.1"/>
</dbReference>